<gene>
    <name evidence="15" type="primary">PEX13</name>
    <name evidence="15" type="ORF">CEXT_384131</name>
</gene>
<keyword evidence="8" id="KW-0472">Membrane</keyword>
<accession>A0AAV4TXT2</accession>
<dbReference type="SMART" id="SM00326">
    <property type="entry name" value="SH3"/>
    <property type="match status" value="1"/>
</dbReference>
<comment type="similarity">
    <text evidence="1">Belongs to the peroxin-13 family.</text>
</comment>
<keyword evidence="6" id="KW-1133">Transmembrane helix</keyword>
<protein>
    <recommendedName>
        <fullName evidence="11">Peroxisomal membrane protein PEX13</fullName>
    </recommendedName>
    <alternativeName>
        <fullName evidence="10">Peroxin-13</fullName>
    </alternativeName>
</protein>
<reference evidence="15 16" key="1">
    <citation type="submission" date="2021-06" db="EMBL/GenBank/DDBJ databases">
        <title>Caerostris extrusa draft genome.</title>
        <authorList>
            <person name="Kono N."/>
            <person name="Arakawa K."/>
        </authorList>
    </citation>
    <scope>NUCLEOTIDE SEQUENCE [LARGE SCALE GENOMIC DNA]</scope>
</reference>
<dbReference type="PROSITE" id="PS50002">
    <property type="entry name" value="SH3"/>
    <property type="match status" value="1"/>
</dbReference>
<sequence length="444" mass="49729">MGILSDLECQVIPNNGDFSRIYSGNHGQAVPLSNTYLQNPVSGPNPVLMNAPPLPPRPSSYTSNYNRYPGMSNYFSPYSRYGMSNYRMPPYGHFGVRGDAYNSFVQMAEESTRPAFESIESVVEVVSSISMMLESTYHAVHSSYSAILGVVDQFSRLKDHFAEVLSVLSLIRGLRWLCLKVLYLLRLRKDNPSVEAAWFSAKKSANSEMPGEVQGSAWPFFMFLSLVIGAPWLMFKLLSKNISKKKPFDHRLFVNSNGKYLFCYAAFDFNATQPNELTIRSGEKLYVSPKNVQNKDKWVFAGNERYETGLVPVNYLKTAAYFPKRKQHIPKSNTSDQAASADNYVAEEATAENNFAPGEVFPSSNIVSGEASPSSDIVPDETITKSYIPSNQIVTKNNIVPDQTINEQTEVMNNFDDGVKTTEKLHSVFKKFPKPIIVESHKSD</sequence>
<proteinExistence type="inferred from homology"/>
<comment type="subcellular location">
    <subcellularLocation>
        <location evidence="12">Peroxisome membrane</location>
    </subcellularLocation>
</comment>
<evidence type="ECO:0000256" key="12">
    <source>
        <dbReference type="ARBA" id="ARBA00046271"/>
    </source>
</evidence>
<dbReference type="InterPro" id="IPR007223">
    <property type="entry name" value="Peroxin-13_N"/>
</dbReference>
<keyword evidence="7" id="KW-0811">Translocation</keyword>
<dbReference type="PANTHER" id="PTHR19332">
    <property type="entry name" value="PEROXISOMAL MEMBRANE PROTEIN PEX13"/>
    <property type="match status" value="1"/>
</dbReference>
<keyword evidence="3" id="KW-0813">Transport</keyword>
<dbReference type="SUPFAM" id="SSF50044">
    <property type="entry name" value="SH3-domain"/>
    <property type="match status" value="1"/>
</dbReference>
<dbReference type="Gene3D" id="2.30.30.40">
    <property type="entry name" value="SH3 Domains"/>
    <property type="match status" value="1"/>
</dbReference>
<evidence type="ECO:0000256" key="3">
    <source>
        <dbReference type="ARBA" id="ARBA00022448"/>
    </source>
</evidence>
<comment type="caution">
    <text evidence="15">The sequence shown here is derived from an EMBL/GenBank/DDBJ whole genome shotgun (WGS) entry which is preliminary data.</text>
</comment>
<dbReference type="InterPro" id="IPR001452">
    <property type="entry name" value="SH3_domain"/>
</dbReference>
<dbReference type="Pfam" id="PF14604">
    <property type="entry name" value="SH3_9"/>
    <property type="match status" value="1"/>
</dbReference>
<dbReference type="AlphaFoldDB" id="A0AAV4TXT2"/>
<evidence type="ECO:0000256" key="11">
    <source>
        <dbReference type="ARBA" id="ARBA00034535"/>
    </source>
</evidence>
<evidence type="ECO:0000259" key="14">
    <source>
        <dbReference type="PROSITE" id="PS50002"/>
    </source>
</evidence>
<name>A0AAV4TXT2_CAEEX</name>
<dbReference type="Proteomes" id="UP001054945">
    <property type="component" value="Unassembled WGS sequence"/>
</dbReference>
<evidence type="ECO:0000256" key="10">
    <source>
        <dbReference type="ARBA" id="ARBA00029693"/>
    </source>
</evidence>
<dbReference type="PANTHER" id="PTHR19332:SF1">
    <property type="entry name" value="PEROXISOMAL MEMBRANE PROTEIN PEX13"/>
    <property type="match status" value="1"/>
</dbReference>
<evidence type="ECO:0000256" key="2">
    <source>
        <dbReference type="ARBA" id="ARBA00022443"/>
    </source>
</evidence>
<dbReference type="InterPro" id="IPR036028">
    <property type="entry name" value="SH3-like_dom_sf"/>
</dbReference>
<evidence type="ECO:0000256" key="1">
    <source>
        <dbReference type="ARBA" id="ARBA00006033"/>
    </source>
</evidence>
<evidence type="ECO:0000313" key="16">
    <source>
        <dbReference type="Proteomes" id="UP001054945"/>
    </source>
</evidence>
<evidence type="ECO:0000313" key="15">
    <source>
        <dbReference type="EMBL" id="GIY50321.1"/>
    </source>
</evidence>
<dbReference type="GO" id="GO:0016560">
    <property type="term" value="P:protein import into peroxisome matrix, docking"/>
    <property type="evidence" value="ECO:0007669"/>
    <property type="project" value="InterPro"/>
</dbReference>
<evidence type="ECO:0000256" key="7">
    <source>
        <dbReference type="ARBA" id="ARBA00023010"/>
    </source>
</evidence>
<keyword evidence="9" id="KW-0576">Peroxisome</keyword>
<dbReference type="Pfam" id="PF04088">
    <property type="entry name" value="Peroxin-13_N"/>
    <property type="match status" value="1"/>
</dbReference>
<organism evidence="15 16">
    <name type="scientific">Caerostris extrusa</name>
    <name type="common">Bark spider</name>
    <name type="synonym">Caerostris bankana</name>
    <dbReference type="NCBI Taxonomy" id="172846"/>
    <lineage>
        <taxon>Eukaryota</taxon>
        <taxon>Metazoa</taxon>
        <taxon>Ecdysozoa</taxon>
        <taxon>Arthropoda</taxon>
        <taxon>Chelicerata</taxon>
        <taxon>Arachnida</taxon>
        <taxon>Araneae</taxon>
        <taxon>Araneomorphae</taxon>
        <taxon>Entelegynae</taxon>
        <taxon>Araneoidea</taxon>
        <taxon>Araneidae</taxon>
        <taxon>Caerostris</taxon>
    </lineage>
</organism>
<evidence type="ECO:0000256" key="6">
    <source>
        <dbReference type="ARBA" id="ARBA00022989"/>
    </source>
</evidence>
<evidence type="ECO:0000256" key="4">
    <source>
        <dbReference type="ARBA" id="ARBA00022692"/>
    </source>
</evidence>
<dbReference type="EMBL" id="BPLR01011963">
    <property type="protein sequence ID" value="GIY50321.1"/>
    <property type="molecule type" value="Genomic_DNA"/>
</dbReference>
<feature type="domain" description="SH3" evidence="14">
    <location>
        <begin position="258"/>
        <end position="321"/>
    </location>
</feature>
<dbReference type="GO" id="GO:0005778">
    <property type="term" value="C:peroxisomal membrane"/>
    <property type="evidence" value="ECO:0007669"/>
    <property type="project" value="UniProtKB-SubCell"/>
</dbReference>
<keyword evidence="4" id="KW-0812">Transmembrane</keyword>
<keyword evidence="2 13" id="KW-0728">SH3 domain</keyword>
<evidence type="ECO:0000256" key="13">
    <source>
        <dbReference type="PROSITE-ProRule" id="PRU00192"/>
    </source>
</evidence>
<evidence type="ECO:0000256" key="8">
    <source>
        <dbReference type="ARBA" id="ARBA00023136"/>
    </source>
</evidence>
<dbReference type="GO" id="GO:1990429">
    <property type="term" value="C:peroxisomal importomer complex"/>
    <property type="evidence" value="ECO:0007669"/>
    <property type="project" value="TreeGrafter"/>
</dbReference>
<keyword evidence="16" id="KW-1185">Reference proteome</keyword>
<dbReference type="InterPro" id="IPR035463">
    <property type="entry name" value="Pex13"/>
</dbReference>
<keyword evidence="5" id="KW-0653">Protein transport</keyword>
<evidence type="ECO:0000256" key="5">
    <source>
        <dbReference type="ARBA" id="ARBA00022927"/>
    </source>
</evidence>
<evidence type="ECO:0000256" key="9">
    <source>
        <dbReference type="ARBA" id="ARBA00023140"/>
    </source>
</evidence>